<dbReference type="GO" id="GO:0032259">
    <property type="term" value="P:methylation"/>
    <property type="evidence" value="ECO:0007669"/>
    <property type="project" value="UniProtKB-KW"/>
</dbReference>
<proteinExistence type="predicted"/>
<evidence type="ECO:0000256" key="2">
    <source>
        <dbReference type="ARBA" id="ARBA00022603"/>
    </source>
</evidence>
<keyword evidence="3" id="KW-0808">Transferase</keyword>
<evidence type="ECO:0000256" key="7">
    <source>
        <dbReference type="ARBA" id="ARBA00023242"/>
    </source>
</evidence>
<keyword evidence="5" id="KW-0677">Repeat</keyword>
<organism evidence="9 10">
    <name type="scientific">Eleusine coracana subsp. coracana</name>
    <dbReference type="NCBI Taxonomy" id="191504"/>
    <lineage>
        <taxon>Eukaryota</taxon>
        <taxon>Viridiplantae</taxon>
        <taxon>Streptophyta</taxon>
        <taxon>Embryophyta</taxon>
        <taxon>Tracheophyta</taxon>
        <taxon>Spermatophyta</taxon>
        <taxon>Magnoliopsida</taxon>
        <taxon>Liliopsida</taxon>
        <taxon>Poales</taxon>
        <taxon>Poaceae</taxon>
        <taxon>PACMAD clade</taxon>
        <taxon>Chloridoideae</taxon>
        <taxon>Cynodonteae</taxon>
        <taxon>Eleusininae</taxon>
        <taxon>Eleusine</taxon>
    </lineage>
</organism>
<dbReference type="PROSITE" id="PS51680">
    <property type="entry name" value="SAM_MT_DRM"/>
    <property type="match status" value="1"/>
</dbReference>
<dbReference type="PANTHER" id="PTHR23068">
    <property type="entry name" value="DNA CYTOSINE-5- -METHYLTRANSFERASE 3-RELATED"/>
    <property type="match status" value="1"/>
</dbReference>
<dbReference type="InterPro" id="IPR030380">
    <property type="entry name" value="SAM_MeTfrase_DRM"/>
</dbReference>
<dbReference type="GO" id="GO:0003677">
    <property type="term" value="F:DNA binding"/>
    <property type="evidence" value="ECO:0007669"/>
    <property type="project" value="UniProtKB-KW"/>
</dbReference>
<evidence type="ECO:0000313" key="9">
    <source>
        <dbReference type="EMBL" id="GJM99057.1"/>
    </source>
</evidence>
<dbReference type="PANTHER" id="PTHR23068:SF25">
    <property type="entry name" value="DNA (CYTOSINE-5)-METHYLTRANSFERASE DRM2"/>
    <property type="match status" value="1"/>
</dbReference>
<keyword evidence="4" id="KW-0949">S-adenosyl-L-methionine</keyword>
<name>A0AAV5CLU4_ELECO</name>
<reference evidence="9" key="1">
    <citation type="journal article" date="2018" name="DNA Res.">
        <title>Multiple hybrid de novo genome assembly of finger millet, an orphan allotetraploid crop.</title>
        <authorList>
            <person name="Hatakeyama M."/>
            <person name="Aluri S."/>
            <person name="Balachadran M.T."/>
            <person name="Sivarajan S.R."/>
            <person name="Patrignani A."/>
            <person name="Gruter S."/>
            <person name="Poveda L."/>
            <person name="Shimizu-Inatsugi R."/>
            <person name="Baeten J."/>
            <person name="Francoijs K.J."/>
            <person name="Nataraja K.N."/>
            <person name="Reddy Y.A.N."/>
            <person name="Phadnis S."/>
            <person name="Ravikumar R.L."/>
            <person name="Schlapbach R."/>
            <person name="Sreeman S.M."/>
            <person name="Shimizu K.K."/>
        </authorList>
    </citation>
    <scope>NUCLEOTIDE SEQUENCE</scope>
</reference>
<evidence type="ECO:0000256" key="5">
    <source>
        <dbReference type="ARBA" id="ARBA00022737"/>
    </source>
</evidence>
<dbReference type="GO" id="GO:0003886">
    <property type="term" value="F:DNA (cytosine-5-)-methyltransferase activity"/>
    <property type="evidence" value="ECO:0007669"/>
    <property type="project" value="TreeGrafter"/>
</dbReference>
<evidence type="ECO:0000259" key="8">
    <source>
        <dbReference type="PROSITE" id="PS51680"/>
    </source>
</evidence>
<keyword evidence="2" id="KW-0489">Methyltransferase</keyword>
<keyword evidence="6" id="KW-0238">DNA-binding</keyword>
<comment type="caution">
    <text evidence="9">The sequence shown here is derived from an EMBL/GenBank/DDBJ whole genome shotgun (WGS) entry which is preliminary data.</text>
</comment>
<dbReference type="Proteomes" id="UP001054889">
    <property type="component" value="Unassembled WGS sequence"/>
</dbReference>
<protein>
    <recommendedName>
        <fullName evidence="8">SAM-dependent MTase DRM-type domain-containing protein</fullName>
    </recommendedName>
</protein>
<dbReference type="InterPro" id="IPR050390">
    <property type="entry name" value="C5-Methyltransferase"/>
</dbReference>
<dbReference type="GO" id="GO:0005634">
    <property type="term" value="C:nucleus"/>
    <property type="evidence" value="ECO:0007669"/>
    <property type="project" value="UniProtKB-SubCell"/>
</dbReference>
<evidence type="ECO:0000313" key="10">
    <source>
        <dbReference type="Proteomes" id="UP001054889"/>
    </source>
</evidence>
<sequence length="90" mass="10491">MSRFLYDIKPEFVDSEFICVAVRKRGYIHNLPVQNRSLLDLLPPKIVFEAFPHVKKWWPSWDSREKLNCLLTFMASAMTLEHIGLALANS</sequence>
<accession>A0AAV5CLU4</accession>
<dbReference type="EMBL" id="BQKI01000007">
    <property type="protein sequence ID" value="GJM99057.1"/>
    <property type="molecule type" value="Genomic_DNA"/>
</dbReference>
<comment type="subcellular location">
    <subcellularLocation>
        <location evidence="1">Nucleus</location>
    </subcellularLocation>
</comment>
<evidence type="ECO:0000256" key="1">
    <source>
        <dbReference type="ARBA" id="ARBA00004123"/>
    </source>
</evidence>
<evidence type="ECO:0000256" key="6">
    <source>
        <dbReference type="ARBA" id="ARBA00023125"/>
    </source>
</evidence>
<feature type="domain" description="SAM-dependent MTase DRM-type" evidence="8">
    <location>
        <begin position="1"/>
        <end position="90"/>
    </location>
</feature>
<evidence type="ECO:0000256" key="4">
    <source>
        <dbReference type="ARBA" id="ARBA00022691"/>
    </source>
</evidence>
<gene>
    <name evidence="9" type="primary">ga16120</name>
    <name evidence="9" type="ORF">PR202_ga16120</name>
</gene>
<reference evidence="9" key="2">
    <citation type="submission" date="2021-12" db="EMBL/GenBank/DDBJ databases">
        <title>Resequencing data analysis of finger millet.</title>
        <authorList>
            <person name="Hatakeyama M."/>
            <person name="Aluri S."/>
            <person name="Balachadran M.T."/>
            <person name="Sivarajan S.R."/>
            <person name="Poveda L."/>
            <person name="Shimizu-Inatsugi R."/>
            <person name="Schlapbach R."/>
            <person name="Sreeman S.M."/>
            <person name="Shimizu K.K."/>
        </authorList>
    </citation>
    <scope>NUCLEOTIDE SEQUENCE</scope>
</reference>
<dbReference type="AlphaFoldDB" id="A0AAV5CLU4"/>
<keyword evidence="10" id="KW-1185">Reference proteome</keyword>
<evidence type="ECO:0000256" key="3">
    <source>
        <dbReference type="ARBA" id="ARBA00022679"/>
    </source>
</evidence>
<keyword evidence="7" id="KW-0539">Nucleus</keyword>